<accession>Q21TE4</accession>
<dbReference type="STRING" id="338969.Rfer_3250"/>
<dbReference type="PROSITE" id="PS50839">
    <property type="entry name" value="CHASE"/>
    <property type="match status" value="1"/>
</dbReference>
<feature type="transmembrane region" description="Helical" evidence="5">
    <location>
        <begin position="6"/>
        <end position="25"/>
    </location>
</feature>
<dbReference type="InterPro" id="IPR006189">
    <property type="entry name" value="CHASE_dom"/>
</dbReference>
<dbReference type="HOGENOM" id="CLU_000445_70_59_4"/>
<dbReference type="RefSeq" id="WP_011465522.1">
    <property type="nucleotide sequence ID" value="NC_007908.1"/>
</dbReference>
<dbReference type="InterPro" id="IPR001610">
    <property type="entry name" value="PAC"/>
</dbReference>
<dbReference type="SUPFAM" id="SSF141868">
    <property type="entry name" value="EAL domain-like"/>
    <property type="match status" value="1"/>
</dbReference>
<feature type="transmembrane region" description="Helical" evidence="5">
    <location>
        <begin position="309"/>
        <end position="329"/>
    </location>
</feature>
<dbReference type="eggNOG" id="COG2202">
    <property type="taxonomic scope" value="Bacteria"/>
</dbReference>
<reference evidence="12" key="1">
    <citation type="submission" date="2006-02" db="EMBL/GenBank/DDBJ databases">
        <title>Complete sequence of chromosome of Rhodoferax ferrireducens DSM 15236.</title>
        <authorList>
            <person name="Copeland A."/>
            <person name="Lucas S."/>
            <person name="Lapidus A."/>
            <person name="Barry K."/>
            <person name="Detter J.C."/>
            <person name="Glavina del Rio T."/>
            <person name="Hammon N."/>
            <person name="Israni S."/>
            <person name="Pitluck S."/>
            <person name="Brettin T."/>
            <person name="Bruce D."/>
            <person name="Han C."/>
            <person name="Tapia R."/>
            <person name="Gilna P."/>
            <person name="Kiss H."/>
            <person name="Schmutz J."/>
            <person name="Larimer F."/>
            <person name="Land M."/>
            <person name="Kyrpides N."/>
            <person name="Ivanova N."/>
            <person name="Richardson P."/>
        </authorList>
    </citation>
    <scope>NUCLEOTIDE SEQUENCE [LARGE SCALE GENOMIC DNA]</scope>
    <source>
        <strain evidence="12">ATCC BAA-621 / DSM 15236 / T118</strain>
    </source>
</reference>
<dbReference type="SMART" id="SM00267">
    <property type="entry name" value="GGDEF"/>
    <property type="match status" value="1"/>
</dbReference>
<dbReference type="FunFam" id="3.20.20.450:FF:000001">
    <property type="entry name" value="Cyclic di-GMP phosphodiesterase yahA"/>
    <property type="match status" value="1"/>
</dbReference>
<dbReference type="InterPro" id="IPR001633">
    <property type="entry name" value="EAL_dom"/>
</dbReference>
<dbReference type="PANTHER" id="PTHR44757:SF2">
    <property type="entry name" value="BIOFILM ARCHITECTURE MAINTENANCE PROTEIN MBAA"/>
    <property type="match status" value="1"/>
</dbReference>
<dbReference type="InterPro" id="IPR000014">
    <property type="entry name" value="PAS"/>
</dbReference>
<proteinExistence type="predicted"/>
<dbReference type="SMART" id="SM00086">
    <property type="entry name" value="PAC"/>
    <property type="match status" value="2"/>
</dbReference>
<dbReference type="InterPro" id="IPR042240">
    <property type="entry name" value="CHASE_sf"/>
</dbReference>
<dbReference type="Gene3D" id="3.30.450.350">
    <property type="entry name" value="CHASE domain"/>
    <property type="match status" value="1"/>
</dbReference>
<organism evidence="11 12">
    <name type="scientific">Albidiferax ferrireducens (strain ATCC BAA-621 / DSM 15236 / T118)</name>
    <name type="common">Rhodoferax ferrireducens</name>
    <dbReference type="NCBI Taxonomy" id="338969"/>
    <lineage>
        <taxon>Bacteria</taxon>
        <taxon>Pseudomonadati</taxon>
        <taxon>Pseudomonadota</taxon>
        <taxon>Betaproteobacteria</taxon>
        <taxon>Burkholderiales</taxon>
        <taxon>Comamonadaceae</taxon>
        <taxon>Rhodoferax</taxon>
    </lineage>
</organism>
<dbReference type="SMART" id="SM01079">
    <property type="entry name" value="CHASE"/>
    <property type="match status" value="1"/>
</dbReference>
<dbReference type="CDD" id="cd00130">
    <property type="entry name" value="PAS"/>
    <property type="match status" value="2"/>
</dbReference>
<protein>
    <submittedName>
        <fullName evidence="11">Diguanylate cyclase/phosphodiesterase with PAS/PAC and Chase sensor(S)</fullName>
    </submittedName>
</protein>
<dbReference type="eggNOG" id="COG3614">
    <property type="taxonomic scope" value="Bacteria"/>
</dbReference>
<dbReference type="SUPFAM" id="SSF55073">
    <property type="entry name" value="Nucleotide cyclase"/>
    <property type="match status" value="1"/>
</dbReference>
<dbReference type="Gene3D" id="3.30.450.20">
    <property type="entry name" value="PAS domain"/>
    <property type="match status" value="2"/>
</dbReference>
<dbReference type="InterPro" id="IPR000160">
    <property type="entry name" value="GGDEF_dom"/>
</dbReference>
<evidence type="ECO:0000256" key="5">
    <source>
        <dbReference type="SAM" id="Phobius"/>
    </source>
</evidence>
<dbReference type="SMART" id="SM00091">
    <property type="entry name" value="PAS"/>
    <property type="match status" value="2"/>
</dbReference>
<dbReference type="Pfam" id="PF13426">
    <property type="entry name" value="PAS_9"/>
    <property type="match status" value="1"/>
</dbReference>
<dbReference type="PROSITE" id="PS50112">
    <property type="entry name" value="PAS"/>
    <property type="match status" value="2"/>
</dbReference>
<dbReference type="EMBL" id="CP000267">
    <property type="protein sequence ID" value="ABD70959.1"/>
    <property type="molecule type" value="Genomic_DNA"/>
</dbReference>
<dbReference type="NCBIfam" id="TIGR00229">
    <property type="entry name" value="sensory_box"/>
    <property type="match status" value="2"/>
</dbReference>
<dbReference type="InterPro" id="IPR035965">
    <property type="entry name" value="PAS-like_dom_sf"/>
</dbReference>
<sequence length="1036" mass="114045">MSWARLSRLPLLILVVSLGVTWLLWNHERQISRNQVRSQFDFALRDAVSRVEQRIASYEQMLRGVQGLLATTDAADRDKFRDYVSALQLDANFSGIQAIGLAEWVAASGKDAHLAAMRRLGFADYAIYPLGERENYAPIIQREPYTGNNRIPTGFDPWSEPVRRLAMEKARDSGMAAISGKVRLTVDSQPDALPGFIMFLPVYARAQPHDSVALRQAHLSAWVYASFRMNDLMASLYGEQPPGLSVAIYDGVEPSASTLLYSTSGDAAKPRRAAMAADEYLVVAGRTWTLSMSAKDEFKDSVGSSAESLIAVAGTGLSLLLALLAWLMATGRDRAVRLAATMTRELRESEEKFRAIADCTVNLEVWWGLDGRPRWINPSVKDYSGYTVQECLAMPDFAGTLIHPEDMPRVAPELQKGLQGLRGDDLEFRCVRKDGSVFWLSASWVPIQDAKGVFTGFRTSGRDVTDRKQAEAELRIAAVAFDSLEGMMMTDASSVILRVNKAFTEITGYSAEEAVGQTPRLIQSGRHGEDFYRAMWDDIRRKGGWQGEVWNRRKSGEVYPQLLSISVVKDADGTVTHYIAAHHDISERKNAEERIKELAFFDQLTGLANRTLLLDRAVQTMAASSRDGSFGALMFIDLDNFKMLNDTLGHDMGDILLKQVAQRLNTCVRDGDTVARLGGDEFVVKLAGLGTVAGEAAVSAETVADKILTALNQTYQLGSVAYHSTPSIGVTLFKGQSVAIEELMKQADLAMYRAKAASRNTVRFFDPAMESVMMVRAALERDLRQALEEHQFVLHYQAQVAGDYHLTGAEVLVRWQHPQRGMVWPDDFIPAAEETGLILPLGHWVLQTACTQLTIWAARPETADLTVAVNVSAQQFRQPDFVAQVLAVLAATGANPQRLKLELTESLLVSNVQDLIEKMAALKAKGVGFSLDDFGTGFSSLSYLKRLPLDQLKIDKSFVRDVLTDPNDAAIAKTIIALAQSLALGVIAEGVETSAQRDFLAQAGCQAYQGYFFSRPVPLEDFEQLCAAGLRAPAGV</sequence>
<gene>
    <name evidence="11" type="ordered locus">Rfer_3250</name>
</gene>
<dbReference type="Pfam" id="PF00990">
    <property type="entry name" value="GGDEF"/>
    <property type="match status" value="1"/>
</dbReference>
<keyword evidence="4 5" id="KW-0472">Membrane</keyword>
<dbReference type="Pfam" id="PF08447">
    <property type="entry name" value="PAS_3"/>
    <property type="match status" value="1"/>
</dbReference>
<keyword evidence="3 5" id="KW-1133">Transmembrane helix</keyword>
<dbReference type="CDD" id="cd01949">
    <property type="entry name" value="GGDEF"/>
    <property type="match status" value="1"/>
</dbReference>
<evidence type="ECO:0000313" key="12">
    <source>
        <dbReference type="Proteomes" id="UP000008332"/>
    </source>
</evidence>
<dbReference type="Gene3D" id="3.30.70.270">
    <property type="match status" value="1"/>
</dbReference>
<feature type="domain" description="PAC" evidence="7">
    <location>
        <begin position="424"/>
        <end position="476"/>
    </location>
</feature>
<dbReference type="PROSITE" id="PS50887">
    <property type="entry name" value="GGDEF"/>
    <property type="match status" value="1"/>
</dbReference>
<feature type="domain" description="CHASE" evidence="8">
    <location>
        <begin position="71"/>
        <end position="291"/>
    </location>
</feature>
<dbReference type="Proteomes" id="UP000008332">
    <property type="component" value="Chromosome"/>
</dbReference>
<dbReference type="PANTHER" id="PTHR44757">
    <property type="entry name" value="DIGUANYLATE CYCLASE DGCP"/>
    <property type="match status" value="1"/>
</dbReference>
<dbReference type="GO" id="GO:0016020">
    <property type="term" value="C:membrane"/>
    <property type="evidence" value="ECO:0007669"/>
    <property type="project" value="UniProtKB-SubCell"/>
</dbReference>
<evidence type="ECO:0000256" key="2">
    <source>
        <dbReference type="ARBA" id="ARBA00022692"/>
    </source>
</evidence>
<keyword evidence="2 5" id="KW-0812">Transmembrane</keyword>
<feature type="domain" description="PAS" evidence="6">
    <location>
        <begin position="472"/>
        <end position="518"/>
    </location>
</feature>
<dbReference type="Pfam" id="PF00563">
    <property type="entry name" value="EAL"/>
    <property type="match status" value="1"/>
</dbReference>
<dbReference type="eggNOG" id="COG5001">
    <property type="taxonomic scope" value="Bacteria"/>
</dbReference>
<evidence type="ECO:0000259" key="8">
    <source>
        <dbReference type="PROSITE" id="PS50839"/>
    </source>
</evidence>
<dbReference type="NCBIfam" id="TIGR00254">
    <property type="entry name" value="GGDEF"/>
    <property type="match status" value="1"/>
</dbReference>
<evidence type="ECO:0000256" key="4">
    <source>
        <dbReference type="ARBA" id="ARBA00023136"/>
    </source>
</evidence>
<feature type="domain" description="PAS" evidence="6">
    <location>
        <begin position="349"/>
        <end position="421"/>
    </location>
</feature>
<dbReference type="CDD" id="cd01948">
    <property type="entry name" value="EAL"/>
    <property type="match status" value="1"/>
</dbReference>
<dbReference type="InterPro" id="IPR000700">
    <property type="entry name" value="PAS-assoc_C"/>
</dbReference>
<dbReference type="InterPro" id="IPR035919">
    <property type="entry name" value="EAL_sf"/>
</dbReference>
<dbReference type="GO" id="GO:0003824">
    <property type="term" value="F:catalytic activity"/>
    <property type="evidence" value="ECO:0007669"/>
    <property type="project" value="UniProtKB-ARBA"/>
</dbReference>
<dbReference type="PROSITE" id="PS50113">
    <property type="entry name" value="PAC"/>
    <property type="match status" value="2"/>
</dbReference>
<evidence type="ECO:0000313" key="11">
    <source>
        <dbReference type="EMBL" id="ABD70959.1"/>
    </source>
</evidence>
<evidence type="ECO:0000256" key="1">
    <source>
        <dbReference type="ARBA" id="ARBA00004370"/>
    </source>
</evidence>
<dbReference type="OrthoDB" id="9813903at2"/>
<feature type="domain" description="PAC" evidence="7">
    <location>
        <begin position="545"/>
        <end position="597"/>
    </location>
</feature>
<evidence type="ECO:0000259" key="6">
    <source>
        <dbReference type="PROSITE" id="PS50112"/>
    </source>
</evidence>
<dbReference type="Gene3D" id="3.20.20.450">
    <property type="entry name" value="EAL domain"/>
    <property type="match status" value="1"/>
</dbReference>
<dbReference type="GO" id="GO:0007165">
    <property type="term" value="P:signal transduction"/>
    <property type="evidence" value="ECO:0007669"/>
    <property type="project" value="UniProtKB-ARBA"/>
</dbReference>
<dbReference type="KEGG" id="rfr:Rfer_3250"/>
<evidence type="ECO:0000259" key="10">
    <source>
        <dbReference type="PROSITE" id="PS50887"/>
    </source>
</evidence>
<name>Q21TE4_ALBFT</name>
<dbReference type="SUPFAM" id="SSF55785">
    <property type="entry name" value="PYP-like sensor domain (PAS domain)"/>
    <property type="match status" value="2"/>
</dbReference>
<dbReference type="InterPro" id="IPR043128">
    <property type="entry name" value="Rev_trsase/Diguanyl_cyclase"/>
</dbReference>
<dbReference type="PROSITE" id="PS50883">
    <property type="entry name" value="EAL"/>
    <property type="match status" value="1"/>
</dbReference>
<dbReference type="InterPro" id="IPR052155">
    <property type="entry name" value="Biofilm_reg_signaling"/>
</dbReference>
<dbReference type="InterPro" id="IPR029787">
    <property type="entry name" value="Nucleotide_cyclase"/>
</dbReference>
<evidence type="ECO:0000259" key="7">
    <source>
        <dbReference type="PROSITE" id="PS50113"/>
    </source>
</evidence>
<comment type="subcellular location">
    <subcellularLocation>
        <location evidence="1">Membrane</location>
    </subcellularLocation>
</comment>
<feature type="domain" description="EAL" evidence="9">
    <location>
        <begin position="776"/>
        <end position="1030"/>
    </location>
</feature>
<evidence type="ECO:0000259" key="9">
    <source>
        <dbReference type="PROSITE" id="PS50883"/>
    </source>
</evidence>
<dbReference type="InterPro" id="IPR013655">
    <property type="entry name" value="PAS_fold_3"/>
</dbReference>
<feature type="domain" description="GGDEF" evidence="10">
    <location>
        <begin position="629"/>
        <end position="767"/>
    </location>
</feature>
<keyword evidence="12" id="KW-1185">Reference proteome</keyword>
<evidence type="ECO:0000256" key="3">
    <source>
        <dbReference type="ARBA" id="ARBA00022989"/>
    </source>
</evidence>
<dbReference type="AlphaFoldDB" id="Q21TE4"/>
<dbReference type="Pfam" id="PF03924">
    <property type="entry name" value="CHASE"/>
    <property type="match status" value="1"/>
</dbReference>
<dbReference type="SMART" id="SM00052">
    <property type="entry name" value="EAL"/>
    <property type="match status" value="1"/>
</dbReference>